<dbReference type="STRING" id="1642818.AWE51_23735"/>
<dbReference type="InterPro" id="IPR046111">
    <property type="entry name" value="DUF6048"/>
</dbReference>
<keyword evidence="2" id="KW-1185">Reference proteome</keyword>
<accession>A0A162CRP8</accession>
<proteinExistence type="predicted"/>
<dbReference type="Pfam" id="PF19515">
    <property type="entry name" value="DUF6048"/>
    <property type="match status" value="1"/>
</dbReference>
<dbReference type="AlphaFoldDB" id="A0A162CRP8"/>
<protein>
    <recommendedName>
        <fullName evidence="3">Outer membrane protein beta-barrel domain-containing protein</fullName>
    </recommendedName>
</protein>
<dbReference type="RefSeq" id="WP_066313076.1">
    <property type="nucleotide sequence ID" value="NZ_CANLSS010000024.1"/>
</dbReference>
<dbReference type="EMBL" id="LQRT01000007">
    <property type="protein sequence ID" value="KZS41164.1"/>
    <property type="molecule type" value="Genomic_DNA"/>
</dbReference>
<evidence type="ECO:0000313" key="2">
    <source>
        <dbReference type="Proteomes" id="UP000076715"/>
    </source>
</evidence>
<evidence type="ECO:0008006" key="3">
    <source>
        <dbReference type="Google" id="ProtNLM"/>
    </source>
</evidence>
<comment type="caution">
    <text evidence="1">The sequence shown here is derived from an EMBL/GenBank/DDBJ whole genome shotgun (WGS) entry which is preliminary data.</text>
</comment>
<gene>
    <name evidence="1" type="ORF">AWE51_23735</name>
</gene>
<reference evidence="1 2" key="1">
    <citation type="submission" date="2016-01" db="EMBL/GenBank/DDBJ databases">
        <title>The draft genome sequence of Aquimarina sp. RZW4-3-2.</title>
        <authorList>
            <person name="Wang Y."/>
        </authorList>
    </citation>
    <scope>NUCLEOTIDE SEQUENCE [LARGE SCALE GENOMIC DNA]</scope>
    <source>
        <strain evidence="1 2">RZW4-3-2</strain>
    </source>
</reference>
<name>A0A162CRP8_9FLAO</name>
<sequence>MKQKHIYLFFINILFTCLIQAQDEPKKISPRDTLPPSEKYGLRVGADIGRLIRTAAEDEYKGFEIVGDYRISKKFFIAAEIGNESLLREEDNVNAEGSGSYIRIGADYNSYSNWYGMQNSIYAGLRYGFSTFDQTLNEYAVFTGTNFFGENRITDSISEDGLTASWIELVVGIKAELFANLYLGINVSLRSMVSEKTPERFDNLYIPGFGKTNDINSIGVGYGYSLSYLIPFFKRKN</sequence>
<dbReference type="Proteomes" id="UP000076715">
    <property type="component" value="Unassembled WGS sequence"/>
</dbReference>
<organism evidence="1 2">
    <name type="scientific">Aquimarina aggregata</name>
    <dbReference type="NCBI Taxonomy" id="1642818"/>
    <lineage>
        <taxon>Bacteria</taxon>
        <taxon>Pseudomonadati</taxon>
        <taxon>Bacteroidota</taxon>
        <taxon>Flavobacteriia</taxon>
        <taxon>Flavobacteriales</taxon>
        <taxon>Flavobacteriaceae</taxon>
        <taxon>Aquimarina</taxon>
    </lineage>
</organism>
<dbReference type="OrthoDB" id="1199048at2"/>
<evidence type="ECO:0000313" key="1">
    <source>
        <dbReference type="EMBL" id="KZS41164.1"/>
    </source>
</evidence>